<dbReference type="InterPro" id="IPR036236">
    <property type="entry name" value="Znf_C2H2_sf"/>
</dbReference>
<evidence type="ECO:0000313" key="8">
    <source>
        <dbReference type="EMBL" id="CAG6678543.1"/>
    </source>
</evidence>
<dbReference type="PROSITE" id="PS50157">
    <property type="entry name" value="ZINC_FINGER_C2H2_2"/>
    <property type="match status" value="3"/>
</dbReference>
<feature type="compositionally biased region" description="Polar residues" evidence="6">
    <location>
        <begin position="150"/>
        <end position="161"/>
    </location>
</feature>
<name>A0A8D8X138_9HEMI</name>
<dbReference type="EMBL" id="HBUF01246233">
    <property type="protein sequence ID" value="CAG6678543.1"/>
    <property type="molecule type" value="Transcribed_RNA"/>
</dbReference>
<organism evidence="8">
    <name type="scientific">Cacopsylla melanoneura</name>
    <dbReference type="NCBI Taxonomy" id="428564"/>
    <lineage>
        <taxon>Eukaryota</taxon>
        <taxon>Metazoa</taxon>
        <taxon>Ecdysozoa</taxon>
        <taxon>Arthropoda</taxon>
        <taxon>Hexapoda</taxon>
        <taxon>Insecta</taxon>
        <taxon>Pterygota</taxon>
        <taxon>Neoptera</taxon>
        <taxon>Paraneoptera</taxon>
        <taxon>Hemiptera</taxon>
        <taxon>Sternorrhyncha</taxon>
        <taxon>Psylloidea</taxon>
        <taxon>Psyllidae</taxon>
        <taxon>Psyllinae</taxon>
        <taxon>Cacopsylla</taxon>
    </lineage>
</organism>
<keyword evidence="4" id="KW-0862">Zinc</keyword>
<evidence type="ECO:0000256" key="3">
    <source>
        <dbReference type="ARBA" id="ARBA00022771"/>
    </source>
</evidence>
<evidence type="ECO:0000256" key="4">
    <source>
        <dbReference type="ARBA" id="ARBA00022833"/>
    </source>
</evidence>
<keyword evidence="3 5" id="KW-0863">Zinc-finger</keyword>
<dbReference type="AlphaFoldDB" id="A0A8D8X138"/>
<dbReference type="GO" id="GO:0008270">
    <property type="term" value="F:zinc ion binding"/>
    <property type="evidence" value="ECO:0007669"/>
    <property type="project" value="UniProtKB-KW"/>
</dbReference>
<feature type="domain" description="C2H2-type" evidence="7">
    <location>
        <begin position="395"/>
        <end position="423"/>
    </location>
</feature>
<dbReference type="PROSITE" id="PS00028">
    <property type="entry name" value="ZINC_FINGER_C2H2_1"/>
    <property type="match status" value="5"/>
</dbReference>
<dbReference type="PANTHER" id="PTHR24379">
    <property type="entry name" value="KRAB AND ZINC FINGER DOMAIN-CONTAINING"/>
    <property type="match status" value="1"/>
</dbReference>
<keyword evidence="1" id="KW-0479">Metal-binding</keyword>
<evidence type="ECO:0000256" key="5">
    <source>
        <dbReference type="PROSITE-ProRule" id="PRU00042"/>
    </source>
</evidence>
<evidence type="ECO:0000256" key="6">
    <source>
        <dbReference type="SAM" id="MobiDB-lite"/>
    </source>
</evidence>
<feature type="domain" description="C2H2-type" evidence="7">
    <location>
        <begin position="424"/>
        <end position="451"/>
    </location>
</feature>
<feature type="region of interest" description="Disordered" evidence="6">
    <location>
        <begin position="23"/>
        <end position="58"/>
    </location>
</feature>
<feature type="region of interest" description="Disordered" evidence="6">
    <location>
        <begin position="148"/>
        <end position="237"/>
    </location>
</feature>
<evidence type="ECO:0000256" key="1">
    <source>
        <dbReference type="ARBA" id="ARBA00022723"/>
    </source>
</evidence>
<dbReference type="FunFam" id="3.30.160.60:FF:000065">
    <property type="entry name" value="B-cell CLL/lymphoma 6, member B"/>
    <property type="match status" value="1"/>
</dbReference>
<feature type="compositionally biased region" description="Basic and acidic residues" evidence="6">
    <location>
        <begin position="33"/>
        <end position="50"/>
    </location>
</feature>
<sequence>MEEHRNGNNITTVDNILEIKHGTVERNVQQSRRSTDRNIDETRGQVDSRTKNNNKRNTSEGVVLKINAAHENEGFVEDLNSLCDVIKVFQCKLCVFKSHAKQSFVHHLKSCHHKKGLLSSEEFALEVGANHVLEPDGKMAPGSWRETIEMEQQQKTSSSGTCELERAGSGESDTATGGPGEMDRAPGGLGESDRKTGGAGETNTATGGAGDPDRLPEGEAPPSEVVEQNENKISRPKVTPIDDIAEFNSWLLDPICDLKPFRCTQSSCSVKLSSQSSLDIHTVCHRPDQGGFKCYQESCSEVFTKWGPCKSHLQDKHDIECDLITCPVPACTYLCSTRSQLGSHLKHHARINKRHACDTCDAVYRTRAMLTRHVTSVHAKKRKQKPEGDRWYTMKQCLLCLRTYSDIKCLKKHIREVHKRLKPFQCAVCGFSTGRKASLQLHVRQHTQEKPYACDKCEFKTGDHNILRKHIQRHMPVKKYQCTFETCSYSCTEPFRLKSHLACKHKPRFLDELSGKLNIVTVPAADEDTQEADNAEVEDESINTVTITNGPQENTIFYYTVH</sequence>
<dbReference type="SUPFAM" id="SSF57667">
    <property type="entry name" value="beta-beta-alpha zinc fingers"/>
    <property type="match status" value="2"/>
</dbReference>
<evidence type="ECO:0000256" key="2">
    <source>
        <dbReference type="ARBA" id="ARBA00022737"/>
    </source>
</evidence>
<dbReference type="Gene3D" id="3.30.160.60">
    <property type="entry name" value="Classic Zinc Finger"/>
    <property type="match status" value="3"/>
</dbReference>
<protein>
    <submittedName>
        <fullName evidence="8">Zinc finger X-linked protein ZXDB</fullName>
    </submittedName>
</protein>
<dbReference type="InterPro" id="IPR013087">
    <property type="entry name" value="Znf_C2H2_type"/>
</dbReference>
<evidence type="ECO:0000259" key="7">
    <source>
        <dbReference type="PROSITE" id="PS50157"/>
    </source>
</evidence>
<keyword evidence="2" id="KW-0677">Repeat</keyword>
<dbReference type="SMART" id="SM00355">
    <property type="entry name" value="ZnF_C2H2"/>
    <property type="match status" value="9"/>
</dbReference>
<accession>A0A8D8X138</accession>
<proteinExistence type="predicted"/>
<dbReference type="PANTHER" id="PTHR24379:SF121">
    <property type="entry name" value="C2H2-TYPE DOMAIN-CONTAINING PROTEIN"/>
    <property type="match status" value="1"/>
</dbReference>
<reference evidence="8" key="1">
    <citation type="submission" date="2021-05" db="EMBL/GenBank/DDBJ databases">
        <authorList>
            <person name="Alioto T."/>
            <person name="Alioto T."/>
            <person name="Gomez Garrido J."/>
        </authorList>
    </citation>
    <scope>NUCLEOTIDE SEQUENCE</scope>
</reference>
<feature type="domain" description="C2H2-type" evidence="7">
    <location>
        <begin position="355"/>
        <end position="383"/>
    </location>
</feature>